<dbReference type="GO" id="GO:0046872">
    <property type="term" value="F:metal ion binding"/>
    <property type="evidence" value="ECO:0007669"/>
    <property type="project" value="UniProtKB-KW"/>
</dbReference>
<dbReference type="InterPro" id="IPR001405">
    <property type="entry name" value="UPF0758"/>
</dbReference>
<dbReference type="AlphaFoldDB" id="A0A0A2GW21"/>
<evidence type="ECO:0000256" key="6">
    <source>
        <dbReference type="RuleBase" id="RU003797"/>
    </source>
</evidence>
<dbReference type="GO" id="GO:0006508">
    <property type="term" value="P:proteolysis"/>
    <property type="evidence" value="ECO:0007669"/>
    <property type="project" value="UniProtKB-KW"/>
</dbReference>
<evidence type="ECO:0000313" key="9">
    <source>
        <dbReference type="Proteomes" id="UP000030140"/>
    </source>
</evidence>
<keyword evidence="1" id="KW-0645">Protease</keyword>
<keyword evidence="2" id="KW-0479">Metal-binding</keyword>
<evidence type="ECO:0000256" key="4">
    <source>
        <dbReference type="ARBA" id="ARBA00022833"/>
    </source>
</evidence>
<accession>A0A0A2GW21</accession>
<evidence type="ECO:0000313" key="8">
    <source>
        <dbReference type="EMBL" id="KGO07454.1"/>
    </source>
</evidence>
<dbReference type="NCBIfam" id="TIGR00608">
    <property type="entry name" value="radc"/>
    <property type="match status" value="1"/>
</dbReference>
<dbReference type="PROSITE" id="PS01302">
    <property type="entry name" value="UPF0758"/>
    <property type="match status" value="1"/>
</dbReference>
<keyword evidence="5" id="KW-0482">Metalloprotease</keyword>
<keyword evidence="9" id="KW-1185">Reference proteome</keyword>
<comment type="similarity">
    <text evidence="6">Belongs to the UPF0758 family.</text>
</comment>
<keyword evidence="4" id="KW-0862">Zinc</keyword>
<dbReference type="OrthoDB" id="9804482at2"/>
<dbReference type="NCBIfam" id="NF000642">
    <property type="entry name" value="PRK00024.1"/>
    <property type="match status" value="1"/>
</dbReference>
<dbReference type="RefSeq" id="WP_035327515.1">
    <property type="nucleotide sequence ID" value="NZ_CP015125.1"/>
</dbReference>
<reference evidence="8 9" key="1">
    <citation type="submission" date="2014-10" db="EMBL/GenBank/DDBJ databases">
        <title>Draft genome sequence of the proteorhodopsin-containing marine bacterium Dokdonia donghaensis.</title>
        <authorList>
            <person name="Gomez-Consarnau L."/>
            <person name="Gonzalez J.M."/>
            <person name="Riedel T."/>
            <person name="Jaenicke S."/>
            <person name="Wagner-Doebler I."/>
            <person name="Fuhrman J.A."/>
        </authorList>
    </citation>
    <scope>NUCLEOTIDE SEQUENCE [LARGE SCALE GENOMIC DNA]</scope>
    <source>
        <strain evidence="8 9">DSW-1</strain>
    </source>
</reference>
<dbReference type="PANTHER" id="PTHR30471">
    <property type="entry name" value="DNA REPAIR PROTEIN RADC"/>
    <property type="match status" value="1"/>
</dbReference>
<dbReference type="KEGG" id="ddo:I597_1244"/>
<dbReference type="InterPro" id="IPR025657">
    <property type="entry name" value="RadC_JAB"/>
</dbReference>
<dbReference type="PROSITE" id="PS50249">
    <property type="entry name" value="MPN"/>
    <property type="match status" value="1"/>
</dbReference>
<evidence type="ECO:0000256" key="1">
    <source>
        <dbReference type="ARBA" id="ARBA00022670"/>
    </source>
</evidence>
<dbReference type="EMBL" id="JSAQ01000001">
    <property type="protein sequence ID" value="KGO07454.1"/>
    <property type="molecule type" value="Genomic_DNA"/>
</dbReference>
<dbReference type="InterPro" id="IPR037518">
    <property type="entry name" value="MPN"/>
</dbReference>
<dbReference type="PATRIC" id="fig|1300343.5.peg.1255"/>
<comment type="caution">
    <text evidence="8">The sequence shown here is derived from an EMBL/GenBank/DDBJ whole genome shotgun (WGS) entry which is preliminary data.</text>
</comment>
<dbReference type="InterPro" id="IPR046778">
    <property type="entry name" value="UPF0758_N"/>
</dbReference>
<evidence type="ECO:0000256" key="3">
    <source>
        <dbReference type="ARBA" id="ARBA00022801"/>
    </source>
</evidence>
<name>A0A0A2GW21_9FLAO</name>
<feature type="domain" description="MPN" evidence="7">
    <location>
        <begin position="115"/>
        <end position="237"/>
    </location>
</feature>
<dbReference type="Pfam" id="PF20582">
    <property type="entry name" value="UPF0758_N"/>
    <property type="match status" value="1"/>
</dbReference>
<organism evidence="8 9">
    <name type="scientific">Dokdonia donghaensis DSW-1</name>
    <dbReference type="NCBI Taxonomy" id="1300343"/>
    <lineage>
        <taxon>Bacteria</taxon>
        <taxon>Pseudomonadati</taxon>
        <taxon>Bacteroidota</taxon>
        <taxon>Flavobacteriia</taxon>
        <taxon>Flavobacteriales</taxon>
        <taxon>Flavobacteriaceae</taxon>
        <taxon>Dokdonia</taxon>
    </lineage>
</organism>
<evidence type="ECO:0000259" key="7">
    <source>
        <dbReference type="PROSITE" id="PS50249"/>
    </source>
</evidence>
<dbReference type="CDD" id="cd08071">
    <property type="entry name" value="MPN_DUF2466"/>
    <property type="match status" value="1"/>
</dbReference>
<dbReference type="Pfam" id="PF04002">
    <property type="entry name" value="RadC"/>
    <property type="match status" value="1"/>
</dbReference>
<keyword evidence="3" id="KW-0378">Hydrolase</keyword>
<proteinExistence type="inferred from homology"/>
<dbReference type="Proteomes" id="UP000030140">
    <property type="component" value="Unassembled WGS sequence"/>
</dbReference>
<dbReference type="PANTHER" id="PTHR30471:SF3">
    <property type="entry name" value="UPF0758 PROTEIN YEES-RELATED"/>
    <property type="match status" value="1"/>
</dbReference>
<gene>
    <name evidence="8" type="ORF">NV36_11830</name>
</gene>
<dbReference type="InterPro" id="IPR020891">
    <property type="entry name" value="UPF0758_CS"/>
</dbReference>
<evidence type="ECO:0000256" key="2">
    <source>
        <dbReference type="ARBA" id="ARBA00022723"/>
    </source>
</evidence>
<dbReference type="Gene3D" id="3.40.140.10">
    <property type="entry name" value="Cytidine Deaminase, domain 2"/>
    <property type="match status" value="1"/>
</dbReference>
<evidence type="ECO:0000256" key="5">
    <source>
        <dbReference type="ARBA" id="ARBA00023049"/>
    </source>
</evidence>
<protein>
    <recommendedName>
        <fullName evidence="7">MPN domain-containing protein</fullName>
    </recommendedName>
</protein>
<sequence>MQEKSTTDVSSYISIKNWSEDDRPREKLMIKGRSVLSDAELIAILIGSGSRDESAVSLSKRILSQAENNLSELGKLSVKDLMKFKGIGEAKAVTIAAALELGRRRSSGETLSRKRITSSKDAYTILQPIIGELPHEEFWVLFLNNSNKVLRKEQVSKGGLTGTLVDVRMVMKMAIELSAVGMILGHNHPSGTLKPSQADKMLTTKLKTAAQSLDIQVLDHIIVTEKQYFSFADDGIL</sequence>
<dbReference type="GO" id="GO:0008237">
    <property type="term" value="F:metallopeptidase activity"/>
    <property type="evidence" value="ECO:0007669"/>
    <property type="project" value="UniProtKB-KW"/>
</dbReference>